<keyword evidence="12" id="KW-1185">Reference proteome</keyword>
<evidence type="ECO:0000256" key="2">
    <source>
        <dbReference type="ARBA" id="ARBA00022475"/>
    </source>
</evidence>
<dbReference type="InterPro" id="IPR018704">
    <property type="entry name" value="SecYEG/CpoB_TPR"/>
</dbReference>
<gene>
    <name evidence="11" type="ORF">ACFQ14_06270</name>
</gene>
<evidence type="ECO:0000256" key="8">
    <source>
        <dbReference type="ARBA" id="ARBA00024235"/>
    </source>
</evidence>
<comment type="subcellular location">
    <subcellularLocation>
        <location evidence="1">Cell membrane</location>
        <topology evidence="1">Single-pass type II membrane protein</topology>
    </subcellularLocation>
</comment>
<name>A0ABW3FEW9_9HYPH</name>
<sequence>MSDDSFFREVDEELRSERVQNFWDKYKAFVIGGAIAIVVGTGGYRFYETYTANQAARAGDQFMEAVRRAENNDVDQALVDLGKIAEEGSPAYQALARMRLAAELGKQGKWQEAVEAYDAVAALSSADQNLRSIARLRAAALLVDEGTVTEVEARVAPLTGPGAPYRASAREYLALAYYRAGDLEQSAKIFNEIRADSGTPRTLSNRVTLMLELIASQGGPAFTEAPAQAAPAPATETTPTQ</sequence>
<dbReference type="InterPro" id="IPR026039">
    <property type="entry name" value="YfgM"/>
</dbReference>
<evidence type="ECO:0000256" key="5">
    <source>
        <dbReference type="ARBA" id="ARBA00023136"/>
    </source>
</evidence>
<dbReference type="PANTHER" id="PTHR38035:SF1">
    <property type="entry name" value="ANCILLARY SECYEG TRANSLOCON SUBUNIT"/>
    <property type="match status" value="1"/>
</dbReference>
<dbReference type="Gene3D" id="1.25.40.10">
    <property type="entry name" value="Tetratricopeptide repeat domain"/>
    <property type="match status" value="1"/>
</dbReference>
<dbReference type="EMBL" id="JBHTJV010000003">
    <property type="protein sequence ID" value="MFD0916008.1"/>
    <property type="molecule type" value="Genomic_DNA"/>
</dbReference>
<keyword evidence="5 9" id="KW-0472">Membrane</keyword>
<dbReference type="SUPFAM" id="SSF48452">
    <property type="entry name" value="TPR-like"/>
    <property type="match status" value="1"/>
</dbReference>
<comment type="similarity">
    <text evidence="7">Belongs to the YfgM family.</text>
</comment>
<evidence type="ECO:0000256" key="9">
    <source>
        <dbReference type="SAM" id="Phobius"/>
    </source>
</evidence>
<evidence type="ECO:0000256" key="7">
    <source>
        <dbReference type="ARBA" id="ARBA00024197"/>
    </source>
</evidence>
<evidence type="ECO:0000256" key="1">
    <source>
        <dbReference type="ARBA" id="ARBA00004401"/>
    </source>
</evidence>
<evidence type="ECO:0000256" key="3">
    <source>
        <dbReference type="ARBA" id="ARBA00022692"/>
    </source>
</evidence>
<evidence type="ECO:0000313" key="12">
    <source>
        <dbReference type="Proteomes" id="UP001597101"/>
    </source>
</evidence>
<proteinExistence type="inferred from homology"/>
<dbReference type="InterPro" id="IPR011990">
    <property type="entry name" value="TPR-like_helical_dom_sf"/>
</dbReference>
<evidence type="ECO:0000259" key="10">
    <source>
        <dbReference type="Pfam" id="PF09976"/>
    </source>
</evidence>
<feature type="transmembrane region" description="Helical" evidence="9">
    <location>
        <begin position="28"/>
        <end position="47"/>
    </location>
</feature>
<keyword evidence="6" id="KW-0143">Chaperone</keyword>
<dbReference type="Pfam" id="PF09976">
    <property type="entry name" value="TPR_21"/>
    <property type="match status" value="1"/>
</dbReference>
<organism evidence="11 12">
    <name type="scientific">Pseudahrensia aquimaris</name>
    <dbReference type="NCBI Taxonomy" id="744461"/>
    <lineage>
        <taxon>Bacteria</taxon>
        <taxon>Pseudomonadati</taxon>
        <taxon>Pseudomonadota</taxon>
        <taxon>Alphaproteobacteria</taxon>
        <taxon>Hyphomicrobiales</taxon>
        <taxon>Ahrensiaceae</taxon>
        <taxon>Pseudahrensia</taxon>
    </lineage>
</organism>
<protein>
    <recommendedName>
        <fullName evidence="8">Ancillary SecYEG translocon subunit</fullName>
    </recommendedName>
</protein>
<keyword evidence="3 9" id="KW-0812">Transmembrane</keyword>
<dbReference type="Proteomes" id="UP001597101">
    <property type="component" value="Unassembled WGS sequence"/>
</dbReference>
<feature type="domain" description="Ancillary SecYEG translocon subunit/Cell division coordinator CpoB TPR" evidence="10">
    <location>
        <begin position="21"/>
        <end position="155"/>
    </location>
</feature>
<keyword evidence="2" id="KW-1003">Cell membrane</keyword>
<reference evidence="12" key="1">
    <citation type="journal article" date="2019" name="Int. J. Syst. Evol. Microbiol.">
        <title>The Global Catalogue of Microorganisms (GCM) 10K type strain sequencing project: providing services to taxonomists for standard genome sequencing and annotation.</title>
        <authorList>
            <consortium name="The Broad Institute Genomics Platform"/>
            <consortium name="The Broad Institute Genome Sequencing Center for Infectious Disease"/>
            <person name="Wu L."/>
            <person name="Ma J."/>
        </authorList>
    </citation>
    <scope>NUCLEOTIDE SEQUENCE [LARGE SCALE GENOMIC DNA]</scope>
    <source>
        <strain evidence="12">CCUG 60023</strain>
    </source>
</reference>
<evidence type="ECO:0000256" key="6">
    <source>
        <dbReference type="ARBA" id="ARBA00023186"/>
    </source>
</evidence>
<comment type="caution">
    <text evidence="11">The sequence shown here is derived from an EMBL/GenBank/DDBJ whole genome shotgun (WGS) entry which is preliminary data.</text>
</comment>
<dbReference type="RefSeq" id="WP_377211844.1">
    <property type="nucleotide sequence ID" value="NZ_JBHTJV010000003.1"/>
</dbReference>
<evidence type="ECO:0000256" key="4">
    <source>
        <dbReference type="ARBA" id="ARBA00022989"/>
    </source>
</evidence>
<evidence type="ECO:0000313" key="11">
    <source>
        <dbReference type="EMBL" id="MFD0916008.1"/>
    </source>
</evidence>
<dbReference type="PANTHER" id="PTHR38035">
    <property type="entry name" value="UPF0070 PROTEIN YFGM"/>
    <property type="match status" value="1"/>
</dbReference>
<keyword evidence="4 9" id="KW-1133">Transmembrane helix</keyword>
<accession>A0ABW3FEW9</accession>